<feature type="transmembrane region" description="Helical" evidence="8">
    <location>
        <begin position="239"/>
        <end position="258"/>
    </location>
</feature>
<feature type="transmembrane region" description="Helical" evidence="8">
    <location>
        <begin position="148"/>
        <end position="169"/>
    </location>
</feature>
<protein>
    <submittedName>
        <fullName evidence="10">MFS transporter</fullName>
    </submittedName>
</protein>
<accession>A0ABY5VS67</accession>
<evidence type="ECO:0000313" key="10">
    <source>
        <dbReference type="EMBL" id="UWP80130.1"/>
    </source>
</evidence>
<evidence type="ECO:0000256" key="1">
    <source>
        <dbReference type="ARBA" id="ARBA00004651"/>
    </source>
</evidence>
<name>A0ABY5VS67_9ACTN</name>
<feature type="transmembrane region" description="Helical" evidence="8">
    <location>
        <begin position="117"/>
        <end position="139"/>
    </location>
</feature>
<keyword evidence="6 8" id="KW-0472">Membrane</keyword>
<evidence type="ECO:0000256" key="6">
    <source>
        <dbReference type="ARBA" id="ARBA00023136"/>
    </source>
</evidence>
<keyword evidence="5 8" id="KW-1133">Transmembrane helix</keyword>
<feature type="compositionally biased region" description="Low complexity" evidence="7">
    <location>
        <begin position="478"/>
        <end position="495"/>
    </location>
</feature>
<keyword evidence="4 8" id="KW-0812">Transmembrane</keyword>
<proteinExistence type="predicted"/>
<feature type="transmembrane region" description="Helical" evidence="8">
    <location>
        <begin position="214"/>
        <end position="233"/>
    </location>
</feature>
<reference evidence="10" key="1">
    <citation type="submission" date="2021-04" db="EMBL/GenBank/DDBJ databases">
        <authorList>
            <person name="Hartkoorn R.C."/>
            <person name="Beaudoing E."/>
            <person name="Hot D."/>
        </authorList>
    </citation>
    <scope>NUCLEOTIDE SEQUENCE</scope>
    <source>
        <strain evidence="10">NRRL B-16292</strain>
    </source>
</reference>
<keyword evidence="2" id="KW-0813">Transport</keyword>
<dbReference type="PRINTS" id="PR01036">
    <property type="entry name" value="TCRTETB"/>
</dbReference>
<reference evidence="10" key="2">
    <citation type="submission" date="2022-09" db="EMBL/GenBank/DDBJ databases">
        <title>Biosynthetic gene clusters of Dactylosporangioum fulvum.</title>
        <authorList>
            <person name="Caradec T."/>
        </authorList>
    </citation>
    <scope>NUCLEOTIDE SEQUENCE</scope>
    <source>
        <strain evidence="10">NRRL B-16292</strain>
    </source>
</reference>
<comment type="subcellular location">
    <subcellularLocation>
        <location evidence="1">Cell membrane</location>
        <topology evidence="1">Multi-pass membrane protein</topology>
    </subcellularLocation>
</comment>
<evidence type="ECO:0000256" key="4">
    <source>
        <dbReference type="ARBA" id="ARBA00022692"/>
    </source>
</evidence>
<feature type="transmembrane region" description="Helical" evidence="8">
    <location>
        <begin position="88"/>
        <end position="111"/>
    </location>
</feature>
<dbReference type="Proteomes" id="UP001059617">
    <property type="component" value="Chromosome"/>
</dbReference>
<dbReference type="Gene3D" id="1.20.1250.20">
    <property type="entry name" value="MFS general substrate transporter like domains"/>
    <property type="match status" value="1"/>
</dbReference>
<evidence type="ECO:0000313" key="11">
    <source>
        <dbReference type="Proteomes" id="UP001059617"/>
    </source>
</evidence>
<feature type="transmembrane region" description="Helical" evidence="8">
    <location>
        <begin position="449"/>
        <end position="470"/>
    </location>
</feature>
<evidence type="ECO:0000256" key="5">
    <source>
        <dbReference type="ARBA" id="ARBA00022989"/>
    </source>
</evidence>
<dbReference type="InterPro" id="IPR020846">
    <property type="entry name" value="MFS_dom"/>
</dbReference>
<feature type="region of interest" description="Disordered" evidence="7">
    <location>
        <begin position="477"/>
        <end position="510"/>
    </location>
</feature>
<feature type="transmembrane region" description="Helical" evidence="8">
    <location>
        <begin position="338"/>
        <end position="359"/>
    </location>
</feature>
<feature type="transmembrane region" description="Helical" evidence="8">
    <location>
        <begin position="407"/>
        <end position="429"/>
    </location>
</feature>
<evidence type="ECO:0000256" key="8">
    <source>
        <dbReference type="SAM" id="Phobius"/>
    </source>
</evidence>
<organism evidence="10 11">
    <name type="scientific">Dactylosporangium fulvum</name>
    <dbReference type="NCBI Taxonomy" id="53359"/>
    <lineage>
        <taxon>Bacteria</taxon>
        <taxon>Bacillati</taxon>
        <taxon>Actinomycetota</taxon>
        <taxon>Actinomycetes</taxon>
        <taxon>Micromonosporales</taxon>
        <taxon>Micromonosporaceae</taxon>
        <taxon>Dactylosporangium</taxon>
    </lineage>
</organism>
<feature type="transmembrane region" description="Helical" evidence="8">
    <location>
        <begin position="371"/>
        <end position="395"/>
    </location>
</feature>
<dbReference type="CDD" id="cd17321">
    <property type="entry name" value="MFS_MMR_MDR_like"/>
    <property type="match status" value="1"/>
</dbReference>
<gene>
    <name evidence="10" type="ORF">Dfulv_33885</name>
</gene>
<dbReference type="InterPro" id="IPR036259">
    <property type="entry name" value="MFS_trans_sf"/>
</dbReference>
<dbReference type="PANTHER" id="PTHR42718:SF46">
    <property type="entry name" value="BLR6921 PROTEIN"/>
    <property type="match status" value="1"/>
</dbReference>
<evidence type="ECO:0000256" key="2">
    <source>
        <dbReference type="ARBA" id="ARBA00022448"/>
    </source>
</evidence>
<evidence type="ECO:0000256" key="7">
    <source>
        <dbReference type="SAM" id="MobiDB-lite"/>
    </source>
</evidence>
<feature type="domain" description="Major facilitator superfamily (MFS) profile" evidence="9">
    <location>
        <begin position="22"/>
        <end position="473"/>
    </location>
</feature>
<dbReference type="PANTHER" id="PTHR42718">
    <property type="entry name" value="MAJOR FACILITATOR SUPERFAMILY MULTIDRUG TRANSPORTER MFSC"/>
    <property type="match status" value="1"/>
</dbReference>
<feature type="transmembrane region" description="Helical" evidence="8">
    <location>
        <begin position="56"/>
        <end position="76"/>
    </location>
</feature>
<keyword evidence="11" id="KW-1185">Reference proteome</keyword>
<dbReference type="EMBL" id="CP073720">
    <property type="protein sequence ID" value="UWP80130.1"/>
    <property type="molecule type" value="Genomic_DNA"/>
</dbReference>
<feature type="transmembrane region" description="Helical" evidence="8">
    <location>
        <begin position="22"/>
        <end position="44"/>
    </location>
</feature>
<dbReference type="PROSITE" id="PS50850">
    <property type="entry name" value="MFS"/>
    <property type="match status" value="1"/>
</dbReference>
<keyword evidence="3" id="KW-1003">Cell membrane</keyword>
<feature type="transmembrane region" description="Helical" evidence="8">
    <location>
        <begin position="278"/>
        <end position="302"/>
    </location>
</feature>
<dbReference type="InterPro" id="IPR011701">
    <property type="entry name" value="MFS"/>
</dbReference>
<evidence type="ECO:0000256" key="3">
    <source>
        <dbReference type="ARBA" id="ARBA00022475"/>
    </source>
</evidence>
<evidence type="ECO:0000259" key="9">
    <source>
        <dbReference type="PROSITE" id="PS50850"/>
    </source>
</evidence>
<dbReference type="Gene3D" id="1.20.1720.10">
    <property type="entry name" value="Multidrug resistance protein D"/>
    <property type="match status" value="1"/>
</dbReference>
<feature type="transmembrane region" description="Helical" evidence="8">
    <location>
        <begin position="308"/>
        <end position="331"/>
    </location>
</feature>
<dbReference type="SUPFAM" id="SSF103473">
    <property type="entry name" value="MFS general substrate transporter"/>
    <property type="match status" value="1"/>
</dbReference>
<feature type="transmembrane region" description="Helical" evidence="8">
    <location>
        <begin position="175"/>
        <end position="193"/>
    </location>
</feature>
<sequence>MSNVDHQSATATPAPDPRRWRALAVLALVQFMIVIDSTVVNVALPSIRDEFNASTGSLTWVVNAYVLTAAGLLLLGGRLGDLFGRRRVFTIGTALFAVASLTTGAALSLGMLVTGRFAQGVGEALASPAALSLVALLFVDERERAKAFAIWGGIAGAGATVGVVLSGVITEFIDWRWIFFINVPLALIPLLLIRRLVDEGRATGTPKRIDVPGAVLVTGGLVALVYAVVAAAGNGWSNPVVWAPLVAGIVALAAFVALERRSAAPLIPPRFFANGVRLSANALSILLVSTTSAVFFLVILYMRDVLGYSPLIAGLAWVPFLVMFMPGLALSARLVARFGVGITMAIGFAAAAAGLLLLGRIPADGSYVVDLLPAFLLIALGMGIANPALQNAVLYKVSGEDAGLGSGVAATVAQMGGALGVAVFAMIAVREQISSTASPEVAATEGYQLALLVAGLVLIVGLLAAVWLAIRAPQVGRAAPGAGQPPSDQPPGSSDEPVPAQLTRSGRSSR</sequence>
<dbReference type="RefSeq" id="WP_259857888.1">
    <property type="nucleotide sequence ID" value="NZ_CP073720.1"/>
</dbReference>
<dbReference type="Pfam" id="PF07690">
    <property type="entry name" value="MFS_1"/>
    <property type="match status" value="1"/>
</dbReference>